<dbReference type="AlphaFoldDB" id="A0A4C1VS36"/>
<dbReference type="EMBL" id="BGZK01000409">
    <property type="protein sequence ID" value="GBP41956.1"/>
    <property type="molecule type" value="Genomic_DNA"/>
</dbReference>
<evidence type="ECO:0000313" key="2">
    <source>
        <dbReference type="Proteomes" id="UP000299102"/>
    </source>
</evidence>
<sequence length="113" mass="12868">MYLVRLSDIRQTSHICSSGWVLTALLSMTLICSPPFKPVRRAQFLNKLLDASRFAISKRIKAISSSLRLAEETVTAPIGFRLGLLKRVKDRDRVIDRPAESKRLRIYDALPSR</sequence>
<gene>
    <name evidence="1" type="ORF">EVAR_33760_1</name>
</gene>
<name>A0A4C1VS36_EUMVA</name>
<dbReference type="Proteomes" id="UP000299102">
    <property type="component" value="Unassembled WGS sequence"/>
</dbReference>
<reference evidence="1 2" key="1">
    <citation type="journal article" date="2019" name="Commun. Biol.">
        <title>The bagworm genome reveals a unique fibroin gene that provides high tensile strength.</title>
        <authorList>
            <person name="Kono N."/>
            <person name="Nakamura H."/>
            <person name="Ohtoshi R."/>
            <person name="Tomita M."/>
            <person name="Numata K."/>
            <person name="Arakawa K."/>
        </authorList>
    </citation>
    <scope>NUCLEOTIDE SEQUENCE [LARGE SCALE GENOMIC DNA]</scope>
</reference>
<protein>
    <submittedName>
        <fullName evidence="1">Uncharacterized protein</fullName>
    </submittedName>
</protein>
<organism evidence="1 2">
    <name type="scientific">Eumeta variegata</name>
    <name type="common">Bagworm moth</name>
    <name type="synonym">Eumeta japonica</name>
    <dbReference type="NCBI Taxonomy" id="151549"/>
    <lineage>
        <taxon>Eukaryota</taxon>
        <taxon>Metazoa</taxon>
        <taxon>Ecdysozoa</taxon>
        <taxon>Arthropoda</taxon>
        <taxon>Hexapoda</taxon>
        <taxon>Insecta</taxon>
        <taxon>Pterygota</taxon>
        <taxon>Neoptera</taxon>
        <taxon>Endopterygota</taxon>
        <taxon>Lepidoptera</taxon>
        <taxon>Glossata</taxon>
        <taxon>Ditrysia</taxon>
        <taxon>Tineoidea</taxon>
        <taxon>Psychidae</taxon>
        <taxon>Oiketicinae</taxon>
        <taxon>Eumeta</taxon>
    </lineage>
</organism>
<keyword evidence="2" id="KW-1185">Reference proteome</keyword>
<comment type="caution">
    <text evidence="1">The sequence shown here is derived from an EMBL/GenBank/DDBJ whole genome shotgun (WGS) entry which is preliminary data.</text>
</comment>
<accession>A0A4C1VS36</accession>
<proteinExistence type="predicted"/>
<evidence type="ECO:0000313" key="1">
    <source>
        <dbReference type="EMBL" id="GBP41956.1"/>
    </source>
</evidence>